<comment type="similarity">
    <text evidence="3 6">Belongs to the UDP-N-acetylglucosamine 2-epimerase family.</text>
</comment>
<dbReference type="InterPro" id="IPR003331">
    <property type="entry name" value="UDP_GlcNAc_Epimerase_2_dom"/>
</dbReference>
<evidence type="ECO:0000256" key="3">
    <source>
        <dbReference type="ARBA" id="ARBA00038209"/>
    </source>
</evidence>
<dbReference type="SUPFAM" id="SSF53756">
    <property type="entry name" value="UDP-Glycosyltransferase/glycogen phosphorylase"/>
    <property type="match status" value="1"/>
</dbReference>
<evidence type="ECO:0000256" key="5">
    <source>
        <dbReference type="ARBA" id="ARBA00074883"/>
    </source>
</evidence>
<keyword evidence="1 6" id="KW-0413">Isomerase</keyword>
<dbReference type="EMBL" id="CVRF01000002">
    <property type="protein sequence ID" value="CRK85737.1"/>
    <property type="molecule type" value="Genomic_DNA"/>
</dbReference>
<evidence type="ECO:0000256" key="2">
    <source>
        <dbReference type="ARBA" id="ARBA00036080"/>
    </source>
</evidence>
<name>A0A0M6W8S7_9GAMM</name>
<dbReference type="Pfam" id="PF02350">
    <property type="entry name" value="Epimerase_2"/>
    <property type="match status" value="1"/>
</dbReference>
<dbReference type="FunFam" id="3.40.50.2000:FF:000043">
    <property type="entry name" value="UDP-N-acetylglucosamine 2-epimerase"/>
    <property type="match status" value="1"/>
</dbReference>
<sequence>MKLLTVFGTRPEAIKMAPLLRLIANDKEFESKICVTAQHREMLDQVLNLFRITPDYDLNIMKPSQDLTDITCCILKGLKNVFTDFQPDIVLVHGDTVTTMATSISAFYHHIPVGHVEAGLRTGNLYSPWPEEANRKITGHLAMYHFAPTQRSRINLLKESIPNSHIFVTGNTVIDALLWVRNKVMNDKNILEKLSDDYSFIDQNKKIILVTSHRRENFGIGFEKICSALSEIVKNNSEVQIIYPVHLNPNVTEPVKRILCGIKNIILINPQDYLPFIYLMNRAYLILTDSGGIQEEAPSLGKPVLVMRDKTERPEAMDAGTVRFVGTDTQKIVKEVSRLLTNKAEYYNMSKIHNPYGDGHACQRILKVLKKINQVKS</sequence>
<accession>A0A0M6W8S7</accession>
<evidence type="ECO:0000256" key="6">
    <source>
        <dbReference type="RuleBase" id="RU003513"/>
    </source>
</evidence>
<dbReference type="InterPro" id="IPR029767">
    <property type="entry name" value="WecB-like"/>
</dbReference>
<dbReference type="Proteomes" id="UP000242301">
    <property type="component" value="Unassembled WGS sequence"/>
</dbReference>
<evidence type="ECO:0000256" key="4">
    <source>
        <dbReference type="ARBA" id="ARBA00038858"/>
    </source>
</evidence>
<evidence type="ECO:0000259" key="7">
    <source>
        <dbReference type="Pfam" id="PF02350"/>
    </source>
</evidence>
<dbReference type="NCBIfam" id="TIGR00236">
    <property type="entry name" value="wecB"/>
    <property type="match status" value="1"/>
</dbReference>
<proteinExistence type="inferred from homology"/>
<organism evidence="8 9">
    <name type="scientific">Candidatus Providencia siddallii</name>
    <dbReference type="NCBI Taxonomy" id="1715285"/>
    <lineage>
        <taxon>Bacteria</taxon>
        <taxon>Pseudomonadati</taxon>
        <taxon>Pseudomonadota</taxon>
        <taxon>Gammaproteobacteria</taxon>
        <taxon>Enterobacterales</taxon>
        <taxon>Morganellaceae</taxon>
        <taxon>Providencia</taxon>
    </lineage>
</organism>
<evidence type="ECO:0000256" key="1">
    <source>
        <dbReference type="ARBA" id="ARBA00023235"/>
    </source>
</evidence>
<evidence type="ECO:0000313" key="9">
    <source>
        <dbReference type="Proteomes" id="UP000242301"/>
    </source>
</evidence>
<reference evidence="9" key="1">
    <citation type="submission" date="2015-05" db="EMBL/GenBank/DDBJ databases">
        <authorList>
            <person name="Manzano-Marin A."/>
        </authorList>
    </citation>
    <scope>NUCLEOTIDE SEQUENCE [LARGE SCALE GENOMIC DNA]</scope>
    <source>
        <strain evidence="9">officinalis</strain>
    </source>
</reference>
<dbReference type="Gene3D" id="3.40.50.2000">
    <property type="entry name" value="Glycogen Phosphorylase B"/>
    <property type="match status" value="2"/>
</dbReference>
<feature type="domain" description="UDP-N-acetylglucosamine 2-epimerase" evidence="7">
    <location>
        <begin position="23"/>
        <end position="370"/>
    </location>
</feature>
<comment type="catalytic activity">
    <reaction evidence="2">
        <text>UDP-N-acetyl-alpha-D-glucosamine = UDP-N-acetyl-alpha-D-mannosamine</text>
        <dbReference type="Rhea" id="RHEA:17213"/>
        <dbReference type="ChEBI" id="CHEBI:57705"/>
        <dbReference type="ChEBI" id="CHEBI:68623"/>
        <dbReference type="EC" id="5.1.3.14"/>
    </reaction>
</comment>
<dbReference type="GO" id="GO:0008761">
    <property type="term" value="F:UDP-N-acetylglucosamine 2-epimerase activity"/>
    <property type="evidence" value="ECO:0007669"/>
    <property type="project" value="UniProtKB-EC"/>
</dbReference>
<evidence type="ECO:0000313" key="8">
    <source>
        <dbReference type="EMBL" id="CRK85737.1"/>
    </source>
</evidence>
<protein>
    <recommendedName>
        <fullName evidence="5">UDP-N-acetylglucosamine 2-epimerase</fullName>
        <ecNumber evidence="4">5.1.3.14</ecNumber>
    </recommendedName>
</protein>
<gene>
    <name evidence="8" type="primary">wecB</name>
    <name evidence="8" type="ORF">SOFFGTOCOR_0311</name>
</gene>
<dbReference type="EC" id="5.1.3.14" evidence="4"/>
<dbReference type="AlphaFoldDB" id="A0A0M6W8S7"/>
<dbReference type="STRING" id="1715285.SOFFGTOCOR_0311"/>
<dbReference type="PANTHER" id="PTHR43174:SF2">
    <property type="entry name" value="UDP-N-ACETYLGLUCOSAMINE 2-EPIMERASE"/>
    <property type="match status" value="1"/>
</dbReference>
<dbReference type="CDD" id="cd03786">
    <property type="entry name" value="GTB_UDP-GlcNAc_2-Epimerase"/>
    <property type="match status" value="1"/>
</dbReference>
<keyword evidence="9" id="KW-1185">Reference proteome</keyword>
<dbReference type="PANTHER" id="PTHR43174">
    <property type="entry name" value="UDP-N-ACETYLGLUCOSAMINE 2-EPIMERASE"/>
    <property type="match status" value="1"/>
</dbReference>